<keyword evidence="7 19" id="KW-0808">Transferase</keyword>
<evidence type="ECO:0000256" key="3">
    <source>
        <dbReference type="ARBA" id="ARBA00005224"/>
    </source>
</evidence>
<keyword evidence="6" id="KW-0554">One-carbon metabolism</keyword>
<dbReference type="GO" id="GO:0005524">
    <property type="term" value="F:ATP binding"/>
    <property type="evidence" value="ECO:0007669"/>
    <property type="project" value="UniProtKB-KW"/>
</dbReference>
<evidence type="ECO:0000256" key="13">
    <source>
        <dbReference type="NCBIfam" id="TIGR01034"/>
    </source>
</evidence>
<keyword evidence="11 14" id="KW-0460">Magnesium</keyword>
<evidence type="ECO:0000256" key="14">
    <source>
        <dbReference type="RuleBase" id="RU000542"/>
    </source>
</evidence>
<comment type="cofactor">
    <cofactor evidence="2">
        <name>K(+)</name>
        <dbReference type="ChEBI" id="CHEBI:29103"/>
    </cofactor>
</comment>
<dbReference type="InterPro" id="IPR022630">
    <property type="entry name" value="S-AdoMet_synt_C"/>
</dbReference>
<dbReference type="AlphaFoldDB" id="A0A2M7XC99"/>
<dbReference type="InterPro" id="IPR022628">
    <property type="entry name" value="S-AdoMet_synt_N"/>
</dbReference>
<keyword evidence="10" id="KW-0067">ATP-binding</keyword>
<protein>
    <recommendedName>
        <fullName evidence="5 13">Methionine adenosyltransferase</fullName>
        <ecNumber evidence="5 13">2.5.1.6</ecNumber>
    </recommendedName>
</protein>
<evidence type="ECO:0000256" key="7">
    <source>
        <dbReference type="ARBA" id="ARBA00022679"/>
    </source>
</evidence>
<dbReference type="InterPro" id="IPR022636">
    <property type="entry name" value="S-AdoMet_synthetase_sfam"/>
</dbReference>
<proteinExistence type="inferred from homology"/>
<dbReference type="InterPro" id="IPR022629">
    <property type="entry name" value="S-AdoMet_synt_central"/>
</dbReference>
<dbReference type="GO" id="GO:0046872">
    <property type="term" value="F:metal ion binding"/>
    <property type="evidence" value="ECO:0007669"/>
    <property type="project" value="UniProtKB-KW"/>
</dbReference>
<dbReference type="InterPro" id="IPR022631">
    <property type="entry name" value="ADOMET_SYNTHASE_CS"/>
</dbReference>
<dbReference type="PANTHER" id="PTHR11964">
    <property type="entry name" value="S-ADENOSYLMETHIONINE SYNTHETASE"/>
    <property type="match status" value="1"/>
</dbReference>
<evidence type="ECO:0000259" key="18">
    <source>
        <dbReference type="Pfam" id="PF02773"/>
    </source>
</evidence>
<evidence type="ECO:0000256" key="15">
    <source>
        <dbReference type="RuleBase" id="RU004462"/>
    </source>
</evidence>
<evidence type="ECO:0000256" key="1">
    <source>
        <dbReference type="ARBA" id="ARBA00001946"/>
    </source>
</evidence>
<keyword evidence="9" id="KW-0547">Nucleotide-binding</keyword>
<evidence type="ECO:0000256" key="4">
    <source>
        <dbReference type="ARBA" id="ARBA00009685"/>
    </source>
</evidence>
<dbReference type="Pfam" id="PF02772">
    <property type="entry name" value="S-AdoMet_synt_M"/>
    <property type="match status" value="1"/>
</dbReference>
<dbReference type="GO" id="GO:0006730">
    <property type="term" value="P:one-carbon metabolic process"/>
    <property type="evidence" value="ECO:0007669"/>
    <property type="project" value="UniProtKB-KW"/>
</dbReference>
<dbReference type="EMBL" id="PFWU01000034">
    <property type="protein sequence ID" value="PJA45494.1"/>
    <property type="molecule type" value="Genomic_DNA"/>
</dbReference>
<dbReference type="Pfam" id="PF02773">
    <property type="entry name" value="S-AdoMet_synt_C"/>
    <property type="match status" value="1"/>
</dbReference>
<comment type="subcellular location">
    <subcellularLocation>
        <location evidence="14">Cytoplasm</location>
    </subcellularLocation>
</comment>
<evidence type="ECO:0000259" key="16">
    <source>
        <dbReference type="Pfam" id="PF00438"/>
    </source>
</evidence>
<comment type="cofactor">
    <cofactor evidence="1">
        <name>Mg(2+)</name>
        <dbReference type="ChEBI" id="CHEBI:18420"/>
    </cofactor>
</comment>
<feature type="domain" description="S-adenosylmethionine synthetase C-terminal" evidence="18">
    <location>
        <begin position="210"/>
        <end position="337"/>
    </location>
</feature>
<feature type="domain" description="S-adenosylmethionine synthetase central" evidence="17">
    <location>
        <begin position="102"/>
        <end position="207"/>
    </location>
</feature>
<name>A0A2M7XC99_9BACT</name>
<dbReference type="Gene3D" id="3.30.300.10">
    <property type="match status" value="3"/>
</dbReference>
<dbReference type="GO" id="GO:0005737">
    <property type="term" value="C:cytoplasm"/>
    <property type="evidence" value="ECO:0007669"/>
    <property type="project" value="UniProtKB-SubCell"/>
</dbReference>
<dbReference type="GO" id="GO:0006556">
    <property type="term" value="P:S-adenosylmethionine biosynthetic process"/>
    <property type="evidence" value="ECO:0007669"/>
    <property type="project" value="UniProtKB-UniRule"/>
</dbReference>
<evidence type="ECO:0000256" key="11">
    <source>
        <dbReference type="ARBA" id="ARBA00022842"/>
    </source>
</evidence>
<dbReference type="GO" id="GO:0004478">
    <property type="term" value="F:methionine adenosyltransferase activity"/>
    <property type="evidence" value="ECO:0007669"/>
    <property type="project" value="UniProtKB-UniRule"/>
</dbReference>
<comment type="subunit">
    <text evidence="14">Homotetramer.</text>
</comment>
<evidence type="ECO:0000313" key="19">
    <source>
        <dbReference type="EMBL" id="PJA45494.1"/>
    </source>
</evidence>
<evidence type="ECO:0000256" key="2">
    <source>
        <dbReference type="ARBA" id="ARBA00001958"/>
    </source>
</evidence>
<dbReference type="UniPathway" id="UPA00315">
    <property type="reaction ID" value="UER00080"/>
</dbReference>
<evidence type="ECO:0000259" key="17">
    <source>
        <dbReference type="Pfam" id="PF02772"/>
    </source>
</evidence>
<dbReference type="SUPFAM" id="SSF55973">
    <property type="entry name" value="S-adenosylmethionine synthetase"/>
    <property type="match status" value="3"/>
</dbReference>
<comment type="pathway">
    <text evidence="3">Amino-acid biosynthesis; S-adenosyl-L-methionine biosynthesis; S-adenosyl-L-methionine from L-methionine: step 1/1.</text>
</comment>
<feature type="domain" description="S-adenosylmethionine synthetase N-terminal" evidence="16">
    <location>
        <begin position="4"/>
        <end position="84"/>
    </location>
</feature>
<evidence type="ECO:0000256" key="8">
    <source>
        <dbReference type="ARBA" id="ARBA00022723"/>
    </source>
</evidence>
<evidence type="ECO:0000256" key="9">
    <source>
        <dbReference type="ARBA" id="ARBA00022741"/>
    </source>
</evidence>
<dbReference type="Pfam" id="PF00438">
    <property type="entry name" value="S-AdoMet_synt_N"/>
    <property type="match status" value="1"/>
</dbReference>
<dbReference type="InterPro" id="IPR002133">
    <property type="entry name" value="S-AdoMet_synthetase"/>
</dbReference>
<sequence>MPSLYTVESVTCGHPDKVCDQISDAVLDACLVQDPLSRVAVETFGTHGLLVIGGEVTTKAEIDFEQLARKVYREIGYDDSELRVLTHVAQQSREIASGIQDEGAGDQGIMYGYATSETPEFLPLGVVLAHKFAKQLEDLRRSGTVPWLRPDGKTQVTVRDGKIETVLVSTQHDEGVTNEQIAEMVRTYMLEPLGLTDVQLLVNPAGSWTVGGFDADAGLTGRKIMVDNYGGLIPHGGGAFSGKDPSKVDRTGAYMARSVARDLVKQGHADEVFVSVAYAIGRAEPVMVHAHDGEGNDLSAHLGAYDFRPRAMIEYLDLRTPQFRNLAAYGHFGREKF</sequence>
<dbReference type="EC" id="2.5.1.6" evidence="5 13"/>
<evidence type="ECO:0000313" key="20">
    <source>
        <dbReference type="Proteomes" id="UP000229385"/>
    </source>
</evidence>
<gene>
    <name evidence="19" type="ORF">CO174_02925</name>
</gene>
<dbReference type="CDD" id="cd18079">
    <property type="entry name" value="S-AdoMet_synt"/>
    <property type="match status" value="1"/>
</dbReference>
<evidence type="ECO:0000256" key="6">
    <source>
        <dbReference type="ARBA" id="ARBA00022563"/>
    </source>
</evidence>
<keyword evidence="8 14" id="KW-0479">Metal-binding</keyword>
<dbReference type="NCBIfam" id="TIGR01034">
    <property type="entry name" value="metK"/>
    <property type="match status" value="1"/>
</dbReference>
<keyword evidence="12 14" id="KW-0630">Potassium</keyword>
<accession>A0A2M7XC99</accession>
<dbReference type="PROSITE" id="PS00376">
    <property type="entry name" value="ADOMET_SYNTHASE_1"/>
    <property type="match status" value="1"/>
</dbReference>
<comment type="caution">
    <text evidence="19">The sequence shown here is derived from an EMBL/GenBank/DDBJ whole genome shotgun (WGS) entry which is preliminary data.</text>
</comment>
<organism evidence="19 20">
    <name type="scientific">Candidatus Uhrbacteria bacterium CG_4_9_14_3_um_filter_50_9</name>
    <dbReference type="NCBI Taxonomy" id="1975035"/>
    <lineage>
        <taxon>Bacteria</taxon>
        <taxon>Candidatus Uhriibacteriota</taxon>
    </lineage>
</organism>
<dbReference type="PROSITE" id="PS00377">
    <property type="entry name" value="ADOMET_SYNTHASE_2"/>
    <property type="match status" value="1"/>
</dbReference>
<comment type="similarity">
    <text evidence="4 15">Belongs to the AdoMet synthase family.</text>
</comment>
<evidence type="ECO:0000256" key="12">
    <source>
        <dbReference type="ARBA" id="ARBA00022958"/>
    </source>
</evidence>
<evidence type="ECO:0000256" key="10">
    <source>
        <dbReference type="ARBA" id="ARBA00022840"/>
    </source>
</evidence>
<dbReference type="Proteomes" id="UP000229385">
    <property type="component" value="Unassembled WGS sequence"/>
</dbReference>
<reference evidence="20" key="1">
    <citation type="submission" date="2017-09" db="EMBL/GenBank/DDBJ databases">
        <title>Depth-based differentiation of microbial function through sediment-hosted aquifers and enrichment of novel symbionts in the deep terrestrial subsurface.</title>
        <authorList>
            <person name="Probst A.J."/>
            <person name="Ladd B."/>
            <person name="Jarett J.K."/>
            <person name="Geller-Mcgrath D.E."/>
            <person name="Sieber C.M.K."/>
            <person name="Emerson J.B."/>
            <person name="Anantharaman K."/>
            <person name="Thomas B.C."/>
            <person name="Malmstrom R."/>
            <person name="Stieglmeier M."/>
            <person name="Klingl A."/>
            <person name="Woyke T."/>
            <person name="Ryan C.M."/>
            <person name="Banfield J.F."/>
        </authorList>
    </citation>
    <scope>NUCLEOTIDE SEQUENCE [LARGE SCALE GENOMIC DNA]</scope>
</reference>
<evidence type="ECO:0000256" key="5">
    <source>
        <dbReference type="ARBA" id="ARBA00012828"/>
    </source>
</evidence>